<dbReference type="Gene3D" id="3.40.50.1820">
    <property type="entry name" value="alpha/beta hydrolase"/>
    <property type="match status" value="1"/>
</dbReference>
<keyword evidence="1 4" id="KW-0808">Transferase</keyword>
<evidence type="ECO:0000256" key="2">
    <source>
        <dbReference type="SAM" id="SignalP"/>
    </source>
</evidence>
<keyword evidence="5" id="KW-1185">Reference proteome</keyword>
<dbReference type="GO" id="GO:0004414">
    <property type="term" value="F:homoserine O-acetyltransferase activity"/>
    <property type="evidence" value="ECO:0007669"/>
    <property type="project" value="TreeGrafter"/>
</dbReference>
<dbReference type="InterPro" id="IPR000073">
    <property type="entry name" value="AB_hydrolase_1"/>
</dbReference>
<feature type="domain" description="AB hydrolase-1" evidence="3">
    <location>
        <begin position="71"/>
        <end position="187"/>
    </location>
</feature>
<dbReference type="PANTHER" id="PTHR32268">
    <property type="entry name" value="HOMOSERINE O-ACETYLTRANSFERASE"/>
    <property type="match status" value="1"/>
</dbReference>
<keyword evidence="2" id="KW-0732">Signal</keyword>
<evidence type="ECO:0000256" key="1">
    <source>
        <dbReference type="ARBA" id="ARBA00022679"/>
    </source>
</evidence>
<dbReference type="Proteomes" id="UP000198916">
    <property type="component" value="Unassembled WGS sequence"/>
</dbReference>
<evidence type="ECO:0000259" key="3">
    <source>
        <dbReference type="Pfam" id="PF00561"/>
    </source>
</evidence>
<proteinExistence type="predicted"/>
<feature type="chain" id="PRO_5011697346" evidence="2">
    <location>
        <begin position="23"/>
        <end position="360"/>
    </location>
</feature>
<reference evidence="5" key="1">
    <citation type="submission" date="2016-10" db="EMBL/GenBank/DDBJ databases">
        <authorList>
            <person name="Varghese N."/>
            <person name="Submissions S."/>
        </authorList>
    </citation>
    <scope>NUCLEOTIDE SEQUENCE [LARGE SCALE GENOMIC DNA]</scope>
    <source>
        <strain evidence="5">Jip14</strain>
    </source>
</reference>
<dbReference type="GO" id="GO:0009092">
    <property type="term" value="P:homoserine metabolic process"/>
    <property type="evidence" value="ECO:0007669"/>
    <property type="project" value="TreeGrafter"/>
</dbReference>
<organism evidence="4 5">
    <name type="scientific">Parapedobacter koreensis</name>
    <dbReference type="NCBI Taxonomy" id="332977"/>
    <lineage>
        <taxon>Bacteria</taxon>
        <taxon>Pseudomonadati</taxon>
        <taxon>Bacteroidota</taxon>
        <taxon>Sphingobacteriia</taxon>
        <taxon>Sphingobacteriales</taxon>
        <taxon>Sphingobacteriaceae</taxon>
        <taxon>Parapedobacter</taxon>
    </lineage>
</organism>
<evidence type="ECO:0000313" key="5">
    <source>
        <dbReference type="Proteomes" id="UP000198916"/>
    </source>
</evidence>
<sequence length="360" mass="39953">MKNTLIFFVLAMLLAAPRAGMAQERYPAPVEGDYEVMDFRFGTGETLARMNLHYTTIGTPTKGSDGKVNNAVLIMHGTTGSGRGFLTDRFAGNLFGPGQLLDATKYFIILTDAVGHGKSSKPSDGLHMKFPKYTYDDMVVAQYKLLTEHLGVDHLRLVMGTSMGGMHTWVWGYTYPDFMDALMPLASLPVEVAGRNRIQRKMAVDLIMMDPAWKGGEYTEQPRTGLSGAILALMYMVSSPLQWQLSAPTREQAEEMQGEMLNRYLSTLDANDVIYAYEASRFYNPEPHLAKIKAPLFAINSADDQVNPPELGLMERAIGKVKGGKYILIPISEETSGHGTHSNPLIWGKYLKTLLEKSKR</sequence>
<dbReference type="OrthoDB" id="9800754at2"/>
<dbReference type="AlphaFoldDB" id="A0A1H7G7C4"/>
<gene>
    <name evidence="4" type="ORF">SAMN05421740_101597</name>
</gene>
<dbReference type="RefSeq" id="WP_090602613.1">
    <property type="nucleotide sequence ID" value="NZ_FNZR01000001.1"/>
</dbReference>
<accession>A0A1H7G7C4</accession>
<dbReference type="PANTHER" id="PTHR32268:SF11">
    <property type="entry name" value="HOMOSERINE O-ACETYLTRANSFERASE"/>
    <property type="match status" value="1"/>
</dbReference>
<dbReference type="InterPro" id="IPR029058">
    <property type="entry name" value="AB_hydrolase_fold"/>
</dbReference>
<feature type="signal peptide" evidence="2">
    <location>
        <begin position="1"/>
        <end position="22"/>
    </location>
</feature>
<name>A0A1H7G7C4_9SPHI</name>
<dbReference type="GO" id="GO:0009086">
    <property type="term" value="P:methionine biosynthetic process"/>
    <property type="evidence" value="ECO:0007669"/>
    <property type="project" value="TreeGrafter"/>
</dbReference>
<dbReference type="EMBL" id="FNZR01000001">
    <property type="protein sequence ID" value="SEK33964.1"/>
    <property type="molecule type" value="Genomic_DNA"/>
</dbReference>
<protein>
    <submittedName>
        <fullName evidence="4">Homoserine O-acetyltransferase</fullName>
    </submittedName>
</protein>
<dbReference type="SUPFAM" id="SSF53474">
    <property type="entry name" value="alpha/beta-Hydrolases"/>
    <property type="match status" value="1"/>
</dbReference>
<evidence type="ECO:0000313" key="4">
    <source>
        <dbReference type="EMBL" id="SEK33964.1"/>
    </source>
</evidence>
<dbReference type="InterPro" id="IPR008220">
    <property type="entry name" value="HAT_MetX-like"/>
</dbReference>
<dbReference type="Pfam" id="PF00561">
    <property type="entry name" value="Abhydrolase_1"/>
    <property type="match status" value="1"/>
</dbReference>
<dbReference type="STRING" id="332977.SAMN05421740_101597"/>
<dbReference type="NCBIfam" id="NF005071">
    <property type="entry name" value="PRK06489.1"/>
    <property type="match status" value="1"/>
</dbReference>